<organism evidence="2 3">
    <name type="scientific">Blastococcus brunescens</name>
    <dbReference type="NCBI Taxonomy" id="1564165"/>
    <lineage>
        <taxon>Bacteria</taxon>
        <taxon>Bacillati</taxon>
        <taxon>Actinomycetota</taxon>
        <taxon>Actinomycetes</taxon>
        <taxon>Geodermatophilales</taxon>
        <taxon>Geodermatophilaceae</taxon>
        <taxon>Blastococcus</taxon>
    </lineage>
</organism>
<feature type="compositionally biased region" description="Basic and acidic residues" evidence="1">
    <location>
        <begin position="202"/>
        <end position="212"/>
    </location>
</feature>
<evidence type="ECO:0000256" key="1">
    <source>
        <dbReference type="SAM" id="MobiDB-lite"/>
    </source>
</evidence>
<reference evidence="2 3" key="1">
    <citation type="submission" date="2023-12" db="EMBL/GenBank/DDBJ databases">
        <title>Blastococcus brunescens sp. nov., an actonobacterium isolated from sandstone collected in sahara desert.</title>
        <authorList>
            <person name="Gtari M."/>
            <person name="Ghodhbane F."/>
        </authorList>
    </citation>
    <scope>NUCLEOTIDE SEQUENCE [LARGE SCALE GENOMIC DNA]</scope>
    <source>
        <strain evidence="2 3">BMG 8361</strain>
    </source>
</reference>
<evidence type="ECO:0000313" key="2">
    <source>
        <dbReference type="EMBL" id="WRL64271.1"/>
    </source>
</evidence>
<proteinExistence type="predicted"/>
<dbReference type="EMBL" id="CP141261">
    <property type="protein sequence ID" value="WRL64271.1"/>
    <property type="molecule type" value="Genomic_DNA"/>
</dbReference>
<feature type="region of interest" description="Disordered" evidence="1">
    <location>
        <begin position="168"/>
        <end position="226"/>
    </location>
</feature>
<feature type="compositionally biased region" description="Low complexity" evidence="1">
    <location>
        <begin position="184"/>
        <end position="201"/>
    </location>
</feature>
<protein>
    <submittedName>
        <fullName evidence="2">Uncharacterized protein</fullName>
    </submittedName>
</protein>
<keyword evidence="3" id="KW-1185">Reference proteome</keyword>
<feature type="compositionally biased region" description="Gly residues" evidence="1">
    <location>
        <begin position="78"/>
        <end position="87"/>
    </location>
</feature>
<accession>A0ABZ1B0C6</accession>
<sequence>MLPAFAPPPGRHRAPEDDEAHEAHEVMVRERAIPVLSGANGSLAAAALALLLVVGQSESGGWLADPPYDMGPSEAGPAGPGGGGAGEPGVTPVGRGFSPDVGGMGDSWSGGDWAAALSRSALAGTTTPCTTGNGARPAAQLAFRSALPVFTAAPQASRAGAVVAGPAQQASAPSGGTQQAPVIAPQGPVVAPQGPVAPAQGRADRSSPTREKPARRRWARPRLPAL</sequence>
<dbReference type="RefSeq" id="WP_324275599.1">
    <property type="nucleotide sequence ID" value="NZ_CP141261.1"/>
</dbReference>
<feature type="region of interest" description="Disordered" evidence="1">
    <location>
        <begin position="1"/>
        <end position="21"/>
    </location>
</feature>
<dbReference type="Proteomes" id="UP001324287">
    <property type="component" value="Chromosome"/>
</dbReference>
<evidence type="ECO:0000313" key="3">
    <source>
        <dbReference type="Proteomes" id="UP001324287"/>
    </source>
</evidence>
<feature type="region of interest" description="Disordered" evidence="1">
    <location>
        <begin position="67"/>
        <end position="106"/>
    </location>
</feature>
<name>A0ABZ1B0C6_9ACTN</name>
<gene>
    <name evidence="2" type="ORF">U6N30_32810</name>
</gene>